<comment type="caution">
    <text evidence="11">The sequence shown here is derived from an EMBL/GenBank/DDBJ whole genome shotgun (WGS) entry which is preliminary data.</text>
</comment>
<dbReference type="GO" id="GO:0005739">
    <property type="term" value="C:mitochondrion"/>
    <property type="evidence" value="ECO:0007669"/>
    <property type="project" value="TreeGrafter"/>
</dbReference>
<dbReference type="InterPro" id="IPR005482">
    <property type="entry name" value="Biotin_COase_C"/>
</dbReference>
<dbReference type="InterPro" id="IPR011054">
    <property type="entry name" value="Rudment_hybrid_motif"/>
</dbReference>
<dbReference type="InterPro" id="IPR011053">
    <property type="entry name" value="Single_hybrid_motif"/>
</dbReference>
<dbReference type="Gene3D" id="3.30.470.20">
    <property type="entry name" value="ATP-grasp fold, B domain"/>
    <property type="match status" value="1"/>
</dbReference>
<dbReference type="PROSITE" id="PS50979">
    <property type="entry name" value="BC"/>
    <property type="match status" value="1"/>
</dbReference>
<dbReference type="SUPFAM" id="SSF56059">
    <property type="entry name" value="Glutathione synthetase ATP-binding domain-like"/>
    <property type="match status" value="1"/>
</dbReference>
<organism evidence="11 12">
    <name type="scientific">Dioszegia hungarica</name>
    <dbReference type="NCBI Taxonomy" id="4972"/>
    <lineage>
        <taxon>Eukaryota</taxon>
        <taxon>Fungi</taxon>
        <taxon>Dikarya</taxon>
        <taxon>Basidiomycota</taxon>
        <taxon>Agaricomycotina</taxon>
        <taxon>Tremellomycetes</taxon>
        <taxon>Tremellales</taxon>
        <taxon>Bulleribasidiaceae</taxon>
        <taxon>Dioszegia</taxon>
    </lineage>
</organism>
<dbReference type="Pfam" id="PF02786">
    <property type="entry name" value="CPSase_L_D2"/>
    <property type="match status" value="1"/>
</dbReference>
<dbReference type="PROSITE" id="PS00867">
    <property type="entry name" value="CPSASE_2"/>
    <property type="match status" value="1"/>
</dbReference>
<keyword evidence="4 6" id="KW-0067">ATP-binding</keyword>
<dbReference type="AlphaFoldDB" id="A0AA38HDR3"/>
<dbReference type="EMBL" id="JAKWFO010000005">
    <property type="protein sequence ID" value="KAI9637059.1"/>
    <property type="molecule type" value="Genomic_DNA"/>
</dbReference>
<dbReference type="InterPro" id="IPR000089">
    <property type="entry name" value="Biotin_lipoyl"/>
</dbReference>
<evidence type="ECO:0000256" key="2">
    <source>
        <dbReference type="ARBA" id="ARBA00022598"/>
    </source>
</evidence>
<proteinExistence type="predicted"/>
<feature type="region of interest" description="Disordered" evidence="7">
    <location>
        <begin position="1"/>
        <end position="25"/>
    </location>
</feature>
<dbReference type="GO" id="GO:0046872">
    <property type="term" value="F:metal ion binding"/>
    <property type="evidence" value="ECO:0007669"/>
    <property type="project" value="InterPro"/>
</dbReference>
<dbReference type="GO" id="GO:0004485">
    <property type="term" value="F:methylcrotonoyl-CoA carboxylase activity"/>
    <property type="evidence" value="ECO:0007669"/>
    <property type="project" value="TreeGrafter"/>
</dbReference>
<dbReference type="InterPro" id="IPR005481">
    <property type="entry name" value="BC-like_N"/>
</dbReference>
<evidence type="ECO:0000313" key="12">
    <source>
        <dbReference type="Proteomes" id="UP001164286"/>
    </source>
</evidence>
<dbReference type="PROSITE" id="PS50968">
    <property type="entry name" value="BIOTINYL_LIPOYL"/>
    <property type="match status" value="1"/>
</dbReference>
<dbReference type="FunFam" id="3.30.1490.20:FF:000003">
    <property type="entry name" value="acetyl-CoA carboxylase isoform X1"/>
    <property type="match status" value="1"/>
</dbReference>
<evidence type="ECO:0000256" key="1">
    <source>
        <dbReference type="ARBA" id="ARBA00001953"/>
    </source>
</evidence>
<dbReference type="SUPFAM" id="SSF51230">
    <property type="entry name" value="Single hybrid motif"/>
    <property type="match status" value="1"/>
</dbReference>
<dbReference type="GO" id="GO:0005524">
    <property type="term" value="F:ATP binding"/>
    <property type="evidence" value="ECO:0007669"/>
    <property type="project" value="UniProtKB-UniRule"/>
</dbReference>
<dbReference type="FunFam" id="3.30.470.20:FF:000028">
    <property type="entry name" value="Methylcrotonoyl-CoA carboxylase subunit alpha, mitochondrial"/>
    <property type="match status" value="1"/>
</dbReference>
<dbReference type="Pfam" id="PF02785">
    <property type="entry name" value="Biotin_carb_C"/>
    <property type="match status" value="1"/>
</dbReference>
<feature type="domain" description="Lipoyl-binding" evidence="8">
    <location>
        <begin position="668"/>
        <end position="743"/>
    </location>
</feature>
<evidence type="ECO:0000259" key="10">
    <source>
        <dbReference type="PROSITE" id="PS50979"/>
    </source>
</evidence>
<dbReference type="SUPFAM" id="SSF51246">
    <property type="entry name" value="Rudiment single hybrid motif"/>
    <property type="match status" value="1"/>
</dbReference>
<keyword evidence="5" id="KW-0092">Biotin</keyword>
<evidence type="ECO:0000256" key="6">
    <source>
        <dbReference type="PROSITE-ProRule" id="PRU00409"/>
    </source>
</evidence>
<feature type="domain" description="ATP-grasp" evidence="9">
    <location>
        <begin position="210"/>
        <end position="408"/>
    </location>
</feature>
<protein>
    <submittedName>
        <fullName evidence="11">Methylcrotonoyl-coenzyme A carboxylase 1</fullName>
    </submittedName>
</protein>
<dbReference type="FunFam" id="3.40.50.20:FF:000010">
    <property type="entry name" value="Propionyl-CoA carboxylase subunit alpha"/>
    <property type="match status" value="1"/>
</dbReference>
<dbReference type="CDD" id="cd06850">
    <property type="entry name" value="biotinyl_domain"/>
    <property type="match status" value="1"/>
</dbReference>
<evidence type="ECO:0000256" key="4">
    <source>
        <dbReference type="ARBA" id="ARBA00022840"/>
    </source>
</evidence>
<comment type="cofactor">
    <cofactor evidence="1">
        <name>biotin</name>
        <dbReference type="ChEBI" id="CHEBI:57586"/>
    </cofactor>
</comment>
<sequence length="745" mass="80504">MKSIASKARRSAAHGLRGATASRPPIPLAPASAAVLARQHPAQQQIQVQSGRCISSSGRVRQAGSVLPQATTGVLGDGAVNYVPIPEGQRSFKKILIANRGEIACRIIRTARRLGISTVAVYSEADKDCMHVAMADEAYCIGPAASSESYLKIDKVLEVAKMSGAEAIHPGYGFLSESMVFAQRVQEAGFAFIGPPPEAIRSMGSKRESKEIMLAAGVPCVPGYHGAAQDTPTLLAAAHKIGLPILIKPTHGGGGKGMRIVHDMANFEEEVLSAKREAVKSFGNDELLLERYLVRPRHVEVQVFADQQGGCVGLWERDCSVQRRHQKIIEEAPAPGLSPELKRDFAQKAVAAAKAVNYVGAGTVEFIMDAETDEYFFMEMNTRLQVEHPVTEMVTGIDLVEWQLSVAAGNPLPMTQDQVPCIGHAFEARIYAEKPEANFLPDAGRILHIRPPTDAPHRLETGFQEGDEVSSYYDPMISKLIVHGKDRAEALSLLQRALGQYQVVGPSTNIEFLKAVAGHPDFQAGAVETNFIPQNHDELFKVEPIPSNVLAQAALFLSLRETQQSAGVGGTWATLSFKRFGDVSERVYHFDEHEVRIRHLATGIEVVVDGQSEQVNPTLISDTELITQFATSRTSATVIPVGLRLHLFTSGKHYQLQQSPSEVDADASASGQSSDNLTSPMPARVLEVRVKEGEAVTSGQVVCVLESMKMEINVRAGRDGVVGKVGAEKGMVVEEGQVLVVLAKE</sequence>
<evidence type="ECO:0000259" key="9">
    <source>
        <dbReference type="PROSITE" id="PS50975"/>
    </source>
</evidence>
<dbReference type="Pfam" id="PF00364">
    <property type="entry name" value="Biotin_lipoyl"/>
    <property type="match status" value="1"/>
</dbReference>
<accession>A0AA38HDR3</accession>
<feature type="region of interest" description="Disordered" evidence="7">
    <location>
        <begin position="659"/>
        <end position="679"/>
    </location>
</feature>
<dbReference type="InterPro" id="IPR016185">
    <property type="entry name" value="PreATP-grasp_dom_sf"/>
</dbReference>
<evidence type="ECO:0000256" key="3">
    <source>
        <dbReference type="ARBA" id="ARBA00022741"/>
    </source>
</evidence>
<dbReference type="PANTHER" id="PTHR18866:SF33">
    <property type="entry name" value="METHYLCROTONOYL-COA CARBOXYLASE SUBUNIT ALPHA, MITOCHONDRIAL-RELATED"/>
    <property type="match status" value="1"/>
</dbReference>
<feature type="compositionally biased region" description="Low complexity" evidence="7">
    <location>
        <begin position="666"/>
        <end position="675"/>
    </location>
</feature>
<evidence type="ECO:0000259" key="8">
    <source>
        <dbReference type="PROSITE" id="PS50968"/>
    </source>
</evidence>
<dbReference type="SMART" id="SM00878">
    <property type="entry name" value="Biotin_carb_C"/>
    <property type="match status" value="1"/>
</dbReference>
<keyword evidence="3 6" id="KW-0547">Nucleotide-binding</keyword>
<feature type="domain" description="Biotin carboxylation" evidence="10">
    <location>
        <begin position="91"/>
        <end position="537"/>
    </location>
</feature>
<dbReference type="Gene3D" id="2.40.50.100">
    <property type="match status" value="1"/>
</dbReference>
<keyword evidence="12" id="KW-1185">Reference proteome</keyword>
<keyword evidence="2" id="KW-0436">Ligase</keyword>
<dbReference type="InterPro" id="IPR011761">
    <property type="entry name" value="ATP-grasp"/>
</dbReference>
<reference evidence="11" key="1">
    <citation type="journal article" date="2022" name="G3 (Bethesda)">
        <title>High quality genome of the basidiomycete yeast Dioszegia hungarica PDD-24b-2 isolated from cloud water.</title>
        <authorList>
            <person name="Jarrige D."/>
            <person name="Haridas S."/>
            <person name="Bleykasten-Grosshans C."/>
            <person name="Joly M."/>
            <person name="Nadalig T."/>
            <person name="Sancelme M."/>
            <person name="Vuilleumier S."/>
            <person name="Grigoriev I.V."/>
            <person name="Amato P."/>
            <person name="Bringel F."/>
        </authorList>
    </citation>
    <scope>NUCLEOTIDE SEQUENCE</scope>
    <source>
        <strain evidence="11">PDD-24b-2</strain>
    </source>
</reference>
<dbReference type="InterPro" id="IPR011764">
    <property type="entry name" value="Biotin_carboxylation_dom"/>
</dbReference>
<dbReference type="Proteomes" id="UP001164286">
    <property type="component" value="Unassembled WGS sequence"/>
</dbReference>
<dbReference type="PANTHER" id="PTHR18866">
    <property type="entry name" value="CARBOXYLASE:PYRUVATE/ACETYL-COA/PROPIONYL-COA CARBOXYLASE"/>
    <property type="match status" value="1"/>
</dbReference>
<evidence type="ECO:0000256" key="7">
    <source>
        <dbReference type="SAM" id="MobiDB-lite"/>
    </source>
</evidence>
<evidence type="ECO:0000313" key="11">
    <source>
        <dbReference type="EMBL" id="KAI9637059.1"/>
    </source>
</evidence>
<dbReference type="InterPro" id="IPR005479">
    <property type="entry name" value="CPAse_ATP-bd"/>
</dbReference>
<dbReference type="RefSeq" id="XP_052946836.1">
    <property type="nucleotide sequence ID" value="XM_053089634.1"/>
</dbReference>
<dbReference type="GeneID" id="77728839"/>
<gene>
    <name evidence="11" type="ORF">MKK02DRAFT_37371</name>
</gene>
<dbReference type="InterPro" id="IPR050856">
    <property type="entry name" value="Biotin_carboxylase_complex"/>
</dbReference>
<name>A0AA38HDR3_9TREE</name>
<evidence type="ECO:0000256" key="5">
    <source>
        <dbReference type="ARBA" id="ARBA00023267"/>
    </source>
</evidence>
<dbReference type="PROSITE" id="PS50975">
    <property type="entry name" value="ATP_GRASP"/>
    <property type="match status" value="1"/>
</dbReference>
<dbReference type="SUPFAM" id="SSF52440">
    <property type="entry name" value="PreATP-grasp domain"/>
    <property type="match status" value="1"/>
</dbReference>
<dbReference type="Pfam" id="PF00289">
    <property type="entry name" value="Biotin_carb_N"/>
    <property type="match status" value="1"/>
</dbReference>